<feature type="chain" id="PRO_5020711501" description="EGF-like domain-containing protein" evidence="3">
    <location>
        <begin position="33"/>
        <end position="838"/>
    </location>
</feature>
<sequence>MVNASANLETHIKMLPLMLLLFCGIPPHSTHATNNKTLLQDPSEDWSMIMEVEVEDPNAADIKQKKLTKVGLDATPCGDILCLNRAKCLMAADKHGPYKCVCQIGFSGTHCEQTNGGFRFPKIEAGGYLKFMFSVGHDLALSALMDTNAFHIGFEIKPDSTNGRRLIVYHRSRRDERSFMLNMELNHLVFRFTESIPLSQDAGRSNVIDELRHSQPLIPSSQWYSVEFGRQTDGRLYLSLNKNIVKGDESKAFGKAWPQRHISRTRDPKEEDIFIGGHSNLELLRTQDPYFGRYLEENFVGCIQHIYINGEFMDPRRNSFVGDAVEGYGLTDCAHGICDQNRCENNGTCAIISGSSFECQCPMGTKGLKCQNSEELHMLQYTGRSYTEHVGFKGTSQSNMMLLITFKPVSPNGLLLYQGYSHDRRGDFLTVLLVQSHIEVQFDLGSGTANLRSPSVLMMNTWHTVRFWLNGRQGFLVVDSEDQVTTAFSYGPLVQLTLDQHMFIGSHPDADLTSAHLNNYLRKVGEGNVPGFHGCIQQLHLNGQSVDLVRDVLRGVNMENCLGHPCARPDTTCMHASHCRPEGEDFTCVCFLGYVGKRCDTPISLTRLNRASFVRRSVLRFGSPDVLTKLNMPHFDIYLDIRLRSTKLRPINHPNFWNGEQMDRRFQTLLACSTATDDRLLIGIDEQGWMLLFIDRQTVPWFKQLHGSLEEAGLNKTNEKDWEGNGGPKKLVLLVSMWHKMMLKRRGNTYLLFVNGTRIGEVRSDRLGYGKLSYNMLSIGNVNVNRQGVEAKPKRGPFSTQNPDVLFVGFNGCIENLHINGKQLSTAEATSGENIAEC</sequence>
<feature type="disulfide bond" evidence="2">
    <location>
        <begin position="590"/>
        <end position="599"/>
    </location>
</feature>
<comment type="caution">
    <text evidence="6">The sequence shown here is derived from an EMBL/GenBank/DDBJ whole genome shotgun (WGS) entry which is preliminary data.</text>
</comment>
<evidence type="ECO:0000256" key="2">
    <source>
        <dbReference type="PROSITE-ProRule" id="PRU00076"/>
    </source>
</evidence>
<dbReference type="Gene3D" id="2.10.25.10">
    <property type="entry name" value="Laminin"/>
    <property type="match status" value="2"/>
</dbReference>
<dbReference type="PANTHER" id="PTHR15036:SF85">
    <property type="entry name" value="SP2353, ISOFORM A"/>
    <property type="match status" value="1"/>
</dbReference>
<feature type="domain" description="Laminin G" evidence="4">
    <location>
        <begin position="128"/>
        <end position="333"/>
    </location>
</feature>
<dbReference type="PROSITE" id="PS50026">
    <property type="entry name" value="EGF_3"/>
    <property type="match status" value="3"/>
</dbReference>
<reference evidence="6 7" key="1">
    <citation type="journal article" date="2019" name="BMC Genomics">
        <title>New insights from Opisthorchis felineus genome: update on genomics of the epidemiologically important liver flukes.</title>
        <authorList>
            <person name="Ershov N.I."/>
            <person name="Mordvinov V.A."/>
            <person name="Prokhortchouk E.B."/>
            <person name="Pakharukova M.Y."/>
            <person name="Gunbin K.V."/>
            <person name="Ustyantsev K."/>
            <person name="Genaev M.A."/>
            <person name="Blinov A.G."/>
            <person name="Mazur A."/>
            <person name="Boulygina E."/>
            <person name="Tsygankova S."/>
            <person name="Khrameeva E."/>
            <person name="Chekanov N."/>
            <person name="Fan G."/>
            <person name="Xiao A."/>
            <person name="Zhang H."/>
            <person name="Xu X."/>
            <person name="Yang H."/>
            <person name="Solovyev V."/>
            <person name="Lee S.M."/>
            <person name="Liu X."/>
            <person name="Afonnikov D.A."/>
            <person name="Skryabin K.G."/>
        </authorList>
    </citation>
    <scope>NUCLEOTIDE SEQUENCE [LARGE SCALE GENOMIC DNA]</scope>
    <source>
        <strain evidence="6">AK-0245</strain>
        <tissue evidence="6">Whole organism</tissue>
    </source>
</reference>
<proteinExistence type="predicted"/>
<dbReference type="InterPro" id="IPR013320">
    <property type="entry name" value="ConA-like_dom_sf"/>
</dbReference>
<dbReference type="Pfam" id="PF00008">
    <property type="entry name" value="EGF"/>
    <property type="match status" value="1"/>
</dbReference>
<accession>A0A4S2MFY5</accession>
<evidence type="ECO:0000259" key="5">
    <source>
        <dbReference type="PROSITE" id="PS50026"/>
    </source>
</evidence>
<keyword evidence="3" id="KW-0732">Signal</keyword>
<dbReference type="SUPFAM" id="SSF57196">
    <property type="entry name" value="EGF/Laminin"/>
    <property type="match status" value="2"/>
</dbReference>
<dbReference type="InterPro" id="IPR001791">
    <property type="entry name" value="Laminin_G"/>
</dbReference>
<dbReference type="SMART" id="SM00282">
    <property type="entry name" value="LamG"/>
    <property type="match status" value="3"/>
</dbReference>
<dbReference type="InterPro" id="IPR000742">
    <property type="entry name" value="EGF"/>
</dbReference>
<name>A0A4S2MFY5_OPIFE</name>
<evidence type="ECO:0008006" key="8">
    <source>
        <dbReference type="Google" id="ProtNLM"/>
    </source>
</evidence>
<dbReference type="STRING" id="147828.A0A4S2MFY5"/>
<dbReference type="CDD" id="cd00110">
    <property type="entry name" value="LamG"/>
    <property type="match status" value="2"/>
</dbReference>
<dbReference type="Proteomes" id="UP000308267">
    <property type="component" value="Unassembled WGS sequence"/>
</dbReference>
<evidence type="ECO:0000313" key="7">
    <source>
        <dbReference type="Proteomes" id="UP000308267"/>
    </source>
</evidence>
<evidence type="ECO:0000313" key="6">
    <source>
        <dbReference type="EMBL" id="TGZ75700.1"/>
    </source>
</evidence>
<dbReference type="EMBL" id="SJOL01000387">
    <property type="protein sequence ID" value="TGZ75700.1"/>
    <property type="molecule type" value="Genomic_DNA"/>
</dbReference>
<dbReference type="SUPFAM" id="SSF49899">
    <property type="entry name" value="Concanavalin A-like lectins/glucanases"/>
    <property type="match status" value="3"/>
</dbReference>
<dbReference type="GO" id="GO:0016020">
    <property type="term" value="C:membrane"/>
    <property type="evidence" value="ECO:0007669"/>
    <property type="project" value="UniProtKB-SubCell"/>
</dbReference>
<evidence type="ECO:0000256" key="3">
    <source>
        <dbReference type="SAM" id="SignalP"/>
    </source>
</evidence>
<keyword evidence="7" id="KW-1185">Reference proteome</keyword>
<feature type="disulfide bond" evidence="2">
    <location>
        <begin position="102"/>
        <end position="111"/>
    </location>
</feature>
<feature type="domain" description="EGF-like" evidence="5">
    <location>
        <begin position="562"/>
        <end position="600"/>
    </location>
</feature>
<dbReference type="Gene3D" id="2.60.120.200">
    <property type="match status" value="3"/>
</dbReference>
<dbReference type="PROSITE" id="PS50025">
    <property type="entry name" value="LAM_G_DOMAIN"/>
    <property type="match status" value="2"/>
</dbReference>
<dbReference type="InterPro" id="IPR050372">
    <property type="entry name" value="Neurexin-related_CASP"/>
</dbReference>
<dbReference type="PROSITE" id="PS01186">
    <property type="entry name" value="EGF_2"/>
    <property type="match status" value="2"/>
</dbReference>
<evidence type="ECO:0000256" key="1">
    <source>
        <dbReference type="ARBA" id="ARBA00023157"/>
    </source>
</evidence>
<organism evidence="6 7">
    <name type="scientific">Opisthorchis felineus</name>
    <dbReference type="NCBI Taxonomy" id="147828"/>
    <lineage>
        <taxon>Eukaryota</taxon>
        <taxon>Metazoa</taxon>
        <taxon>Spiralia</taxon>
        <taxon>Lophotrochozoa</taxon>
        <taxon>Platyhelminthes</taxon>
        <taxon>Trematoda</taxon>
        <taxon>Digenea</taxon>
        <taxon>Opisthorchiida</taxon>
        <taxon>Opisthorchiata</taxon>
        <taxon>Opisthorchiidae</taxon>
        <taxon>Opisthorchis</taxon>
    </lineage>
</organism>
<feature type="disulfide bond" evidence="2">
    <location>
        <begin position="361"/>
        <end position="370"/>
    </location>
</feature>
<dbReference type="Pfam" id="PF02210">
    <property type="entry name" value="Laminin_G_2"/>
    <property type="match status" value="1"/>
</dbReference>
<dbReference type="SMART" id="SM00181">
    <property type="entry name" value="EGF"/>
    <property type="match status" value="3"/>
</dbReference>
<dbReference type="PANTHER" id="PTHR15036">
    <property type="entry name" value="PIKACHURIN-LIKE PROTEIN"/>
    <property type="match status" value="1"/>
</dbReference>
<keyword evidence="2" id="KW-0245">EGF-like domain</keyword>
<evidence type="ECO:0000259" key="4">
    <source>
        <dbReference type="PROSITE" id="PS50025"/>
    </source>
</evidence>
<keyword evidence="1 2" id="KW-1015">Disulfide bond</keyword>
<feature type="domain" description="Laminin G" evidence="4">
    <location>
        <begin position="376"/>
        <end position="561"/>
    </location>
</feature>
<gene>
    <name evidence="6" type="ORF">CRM22_000208</name>
</gene>
<dbReference type="AlphaFoldDB" id="A0A4S2MFY5"/>
<comment type="caution">
    <text evidence="2">Lacks conserved residue(s) required for the propagation of feature annotation.</text>
</comment>
<dbReference type="PROSITE" id="PS00022">
    <property type="entry name" value="EGF_1"/>
    <property type="match status" value="3"/>
</dbReference>
<dbReference type="OrthoDB" id="10014052at2759"/>
<feature type="domain" description="EGF-like" evidence="5">
    <location>
        <begin position="334"/>
        <end position="371"/>
    </location>
</feature>
<feature type="domain" description="EGF-like" evidence="5">
    <location>
        <begin position="73"/>
        <end position="112"/>
    </location>
</feature>
<protein>
    <recommendedName>
        <fullName evidence="8">EGF-like domain-containing protein</fullName>
    </recommendedName>
</protein>
<dbReference type="Pfam" id="PF00054">
    <property type="entry name" value="Laminin_G_1"/>
    <property type="match status" value="1"/>
</dbReference>
<dbReference type="CDD" id="cd00054">
    <property type="entry name" value="EGF_CA"/>
    <property type="match status" value="2"/>
</dbReference>
<feature type="signal peptide" evidence="3">
    <location>
        <begin position="1"/>
        <end position="32"/>
    </location>
</feature>